<dbReference type="Gene3D" id="3.10.580.10">
    <property type="entry name" value="CBS-domain"/>
    <property type="match status" value="2"/>
</dbReference>
<dbReference type="GO" id="GO:0004865">
    <property type="term" value="F:protein serine/threonine phosphatase inhibitor activity"/>
    <property type="evidence" value="ECO:0007669"/>
    <property type="project" value="TreeGrafter"/>
</dbReference>
<evidence type="ECO:0000256" key="2">
    <source>
        <dbReference type="ARBA" id="ARBA00023122"/>
    </source>
</evidence>
<feature type="compositionally biased region" description="Low complexity" evidence="4">
    <location>
        <begin position="48"/>
        <end position="58"/>
    </location>
</feature>
<dbReference type="CDD" id="cd02205">
    <property type="entry name" value="CBS_pair_SF"/>
    <property type="match status" value="1"/>
</dbReference>
<evidence type="ECO:0000259" key="5">
    <source>
        <dbReference type="PROSITE" id="PS51371"/>
    </source>
</evidence>
<evidence type="ECO:0000256" key="4">
    <source>
        <dbReference type="SAM" id="MobiDB-lite"/>
    </source>
</evidence>
<feature type="region of interest" description="Disordered" evidence="4">
    <location>
        <begin position="1"/>
        <end position="67"/>
    </location>
</feature>
<keyword evidence="7" id="KW-1185">Reference proteome</keyword>
<feature type="region of interest" description="Disordered" evidence="4">
    <location>
        <begin position="493"/>
        <end position="531"/>
    </location>
</feature>
<feature type="region of interest" description="Disordered" evidence="4">
    <location>
        <begin position="419"/>
        <end position="448"/>
    </location>
</feature>
<dbReference type="SUPFAM" id="SSF54631">
    <property type="entry name" value="CBS-domain pair"/>
    <property type="match status" value="2"/>
</dbReference>
<dbReference type="GO" id="GO:0042149">
    <property type="term" value="P:cellular response to glucose starvation"/>
    <property type="evidence" value="ECO:0007669"/>
    <property type="project" value="TreeGrafter"/>
</dbReference>
<accession>A0A0F4ZAA5</accession>
<keyword evidence="1" id="KW-0677">Repeat</keyword>
<name>A0A0F4ZAA5_9PEZI</name>
<sequence length="531" mass="56288">MEAPSASTSTKRQSPVASEPVTIPASSGASAGPRTVPSNQPSIASLRSNASSSSGNASGPPPTIGLPVLATHRQSLAENLHSVPSSPRSVRHPSFTQAALQDLISSQSQATHRNRKLNPRFSDRDWHDVAIGELSILEDVKWVTMDTTVEEATNVLLKAAPTNAVLIRESSSSKTAISTFDFNDLNAYLLVIVGIAKPDDETRPIFAELASKAKKGQPLTIRDIQPVCHKESLITLPHSEKISKAIEVLGSGIHNLLVADAAGDVIGLLDQLKILEFFWQEGVNFPAIEGTYSSSIQDLGIASKKILAVGQESPLADALLLMYNEGLSSLAIVDAHQKVVGNISTVDVRHLTTSSSAPLLHSSCLHFISVILNARGVDQGRDSFPVFYVTNYSTLSHTIAKLVATQSHRMWVVEAASPATSSPTTPLMSHKTPSANPPTSPVVVPPMSGSYLSSSPNYGSSLSSGPGGGNNSMSGRLAGVVSLTDILNLFAKTTGLNPADPSEQRARRRRSSSASVRPSLDSVRTSLDLRR</sequence>
<feature type="compositionally biased region" description="Pro residues" evidence="4">
    <location>
        <begin position="435"/>
        <end position="444"/>
    </location>
</feature>
<feature type="domain" description="CBS" evidence="5">
    <location>
        <begin position="302"/>
        <end position="359"/>
    </location>
</feature>
<protein>
    <recommendedName>
        <fullName evidence="5">CBS domain-containing protein</fullName>
    </recommendedName>
</protein>
<evidence type="ECO:0000256" key="1">
    <source>
        <dbReference type="ARBA" id="ARBA00022737"/>
    </source>
</evidence>
<dbReference type="PANTHER" id="PTHR13780:SF36">
    <property type="entry name" value="CBS DOMAIN-CONTAINING PROTEIN"/>
    <property type="match status" value="1"/>
</dbReference>
<dbReference type="Proteomes" id="UP000033483">
    <property type="component" value="Unassembled WGS sequence"/>
</dbReference>
<feature type="compositionally biased region" description="Polar residues" evidence="4">
    <location>
        <begin position="36"/>
        <end position="47"/>
    </location>
</feature>
<dbReference type="PROSITE" id="PS51371">
    <property type="entry name" value="CBS"/>
    <property type="match status" value="1"/>
</dbReference>
<gene>
    <name evidence="6" type="ORF">TD95_002097</name>
</gene>
<dbReference type="OrthoDB" id="449052at2759"/>
<feature type="compositionally biased region" description="Polar residues" evidence="4">
    <location>
        <begin position="1"/>
        <end position="16"/>
    </location>
</feature>
<comment type="caution">
    <text evidence="6">The sequence shown here is derived from an EMBL/GenBank/DDBJ whole genome shotgun (WGS) entry which is preliminary data.</text>
</comment>
<evidence type="ECO:0000313" key="6">
    <source>
        <dbReference type="EMBL" id="KKA27200.1"/>
    </source>
</evidence>
<dbReference type="SMART" id="SM00116">
    <property type="entry name" value="CBS"/>
    <property type="match status" value="3"/>
</dbReference>
<dbReference type="EMBL" id="LAEV01001859">
    <property type="protein sequence ID" value="KKA27200.1"/>
    <property type="molecule type" value="Genomic_DNA"/>
</dbReference>
<dbReference type="InterPro" id="IPR050511">
    <property type="entry name" value="AMPK_gamma/SDS23_families"/>
</dbReference>
<dbReference type="AlphaFoldDB" id="A0A0F4ZAA5"/>
<dbReference type="Pfam" id="PF00571">
    <property type="entry name" value="CBS"/>
    <property type="match status" value="1"/>
</dbReference>
<dbReference type="InterPro" id="IPR046342">
    <property type="entry name" value="CBS_dom_sf"/>
</dbReference>
<evidence type="ECO:0000313" key="7">
    <source>
        <dbReference type="Proteomes" id="UP000033483"/>
    </source>
</evidence>
<keyword evidence="2 3" id="KW-0129">CBS domain</keyword>
<dbReference type="InterPro" id="IPR000644">
    <property type="entry name" value="CBS_dom"/>
</dbReference>
<reference evidence="6 7" key="1">
    <citation type="submission" date="2015-03" db="EMBL/GenBank/DDBJ databases">
        <authorList>
            <person name="Radwan O."/>
            <person name="Al-Naeli F.A."/>
            <person name="Rendon G.A."/>
            <person name="Fields C."/>
        </authorList>
    </citation>
    <scope>NUCLEOTIDE SEQUENCE [LARGE SCALE GENOMIC DNA]</scope>
    <source>
        <strain evidence="6">CR-DP1</strain>
    </source>
</reference>
<evidence type="ECO:0000256" key="3">
    <source>
        <dbReference type="PROSITE-ProRule" id="PRU00703"/>
    </source>
</evidence>
<organism evidence="6 7">
    <name type="scientific">Thielaviopsis punctulata</name>
    <dbReference type="NCBI Taxonomy" id="72032"/>
    <lineage>
        <taxon>Eukaryota</taxon>
        <taxon>Fungi</taxon>
        <taxon>Dikarya</taxon>
        <taxon>Ascomycota</taxon>
        <taxon>Pezizomycotina</taxon>
        <taxon>Sordariomycetes</taxon>
        <taxon>Hypocreomycetidae</taxon>
        <taxon>Microascales</taxon>
        <taxon>Ceratocystidaceae</taxon>
        <taxon>Thielaviopsis</taxon>
    </lineage>
</organism>
<proteinExistence type="predicted"/>
<dbReference type="PANTHER" id="PTHR13780">
    <property type="entry name" value="AMP-ACTIVATED PROTEIN KINASE, GAMMA REGULATORY SUBUNIT"/>
    <property type="match status" value="1"/>
</dbReference>